<reference evidence="3" key="2">
    <citation type="journal article" date="2024" name="Plant">
        <title>Genomic evolution and insights into agronomic trait innovations of Sesamum species.</title>
        <authorList>
            <person name="Miao H."/>
            <person name="Wang L."/>
            <person name="Qu L."/>
            <person name="Liu H."/>
            <person name="Sun Y."/>
            <person name="Le M."/>
            <person name="Wang Q."/>
            <person name="Wei S."/>
            <person name="Zheng Y."/>
            <person name="Lin W."/>
            <person name="Duan Y."/>
            <person name="Cao H."/>
            <person name="Xiong S."/>
            <person name="Wang X."/>
            <person name="Wei L."/>
            <person name="Li C."/>
            <person name="Ma Q."/>
            <person name="Ju M."/>
            <person name="Zhao R."/>
            <person name="Li G."/>
            <person name="Mu C."/>
            <person name="Tian Q."/>
            <person name="Mei H."/>
            <person name="Zhang T."/>
            <person name="Gao T."/>
            <person name="Zhang H."/>
        </authorList>
    </citation>
    <scope>NUCLEOTIDE SEQUENCE</scope>
    <source>
        <strain evidence="3">G02</strain>
    </source>
</reference>
<dbReference type="AlphaFoldDB" id="A0AAW2KL23"/>
<dbReference type="GO" id="GO:0010088">
    <property type="term" value="P:phloem development"/>
    <property type="evidence" value="ECO:0007669"/>
    <property type="project" value="InterPro"/>
</dbReference>
<dbReference type="Pfam" id="PF14576">
    <property type="entry name" value="SEO_N"/>
    <property type="match status" value="1"/>
</dbReference>
<feature type="domain" description="Sieve element occlusion N-terminal" evidence="1">
    <location>
        <begin position="4"/>
        <end position="276"/>
    </location>
</feature>
<dbReference type="InterPro" id="IPR027944">
    <property type="entry name" value="SEO_C"/>
</dbReference>
<evidence type="ECO:0000259" key="1">
    <source>
        <dbReference type="Pfam" id="PF14576"/>
    </source>
</evidence>
<gene>
    <name evidence="3" type="ORF">Sradi_6107900</name>
</gene>
<accession>A0AAW2KL23</accession>
<sequence>MADAVIRTIEATHGMDNFEFDTGPLLSVIEDILSLSANDHRDTQGSADIRITSAGDVKLRNDSMQKRLVLKINAISWEILGNCSGGENMHETVRAIFNALSPFFWAGKGVIALAAFAVNYGEFWLVEQLGSSNNPVAQSLASLEPLPRNEQLAMFQDMSRLVKAILKLGKCICESFNLQSHKYFRPDEPVYNSMMAQIPEYTYWIIRSIVICQSNLNAYGYTTSSSIEASNLSMLVEKVNDLFSVMRSQLDLCYQKAEENRTAEVFQKLKRLTEMTSHKDNVIILKALISEDEDKPLYDGYTKSQVSIESLGKKTVLLYLSELKHNYKSPALSISIISEMYLATGKKPENYEILWVPMLERSSVTTPEKQTSMFNDLRNQMKWLSFRDLSLLDPAIVEYIKVEWQFKRRAMIKVLDEKGRLVRNHDAAHMFFIWGNSAYPFTVKKETELWAEETWGVQLLLNYIVPSAIDWVKEGKHICLYGGENMEWIQAFTSTLLDVSRQAQIQLKMIYMDENVKTNDTTATSDVTLDPMQIMAFWGRLHSIWQSRAQSGMLPESDKIILDFLKMVGLHDSRRGWAIVSSGAKEMAIGMGDTALKALSEYDKWKGFVVSKGFVPALTKYMSSLGASKLCTTFAVPKTLRGLPTKMNCFECGGEMKVSTRFVCYGD</sequence>
<feature type="domain" description="Sieve element occlusion C-terminal" evidence="2">
    <location>
        <begin position="445"/>
        <end position="664"/>
    </location>
</feature>
<evidence type="ECO:0000259" key="2">
    <source>
        <dbReference type="Pfam" id="PF14577"/>
    </source>
</evidence>
<dbReference type="InterPro" id="IPR039299">
    <property type="entry name" value="SEOA"/>
</dbReference>
<name>A0AAW2KL23_SESRA</name>
<reference evidence="3" key="1">
    <citation type="submission" date="2020-06" db="EMBL/GenBank/DDBJ databases">
        <authorList>
            <person name="Li T."/>
            <person name="Hu X."/>
            <person name="Zhang T."/>
            <person name="Song X."/>
            <person name="Zhang H."/>
            <person name="Dai N."/>
            <person name="Sheng W."/>
            <person name="Hou X."/>
            <person name="Wei L."/>
        </authorList>
    </citation>
    <scope>NUCLEOTIDE SEQUENCE</scope>
    <source>
        <strain evidence="3">G02</strain>
        <tissue evidence="3">Leaf</tissue>
    </source>
</reference>
<proteinExistence type="predicted"/>
<dbReference type="Pfam" id="PF14577">
    <property type="entry name" value="SEO_C"/>
    <property type="match status" value="1"/>
</dbReference>
<evidence type="ECO:0000313" key="3">
    <source>
        <dbReference type="EMBL" id="KAL0306906.1"/>
    </source>
</evidence>
<dbReference type="EMBL" id="JACGWJ010000028">
    <property type="protein sequence ID" value="KAL0306906.1"/>
    <property type="molecule type" value="Genomic_DNA"/>
</dbReference>
<dbReference type="InterPro" id="IPR027942">
    <property type="entry name" value="SEO_N"/>
</dbReference>
<dbReference type="PANTHER" id="PTHR33232:SF20">
    <property type="entry name" value="PROTEIN SIEVE ELEMENT OCCLUSION B-LIKE"/>
    <property type="match status" value="1"/>
</dbReference>
<comment type="caution">
    <text evidence="3">The sequence shown here is derived from an EMBL/GenBank/DDBJ whole genome shotgun (WGS) entry which is preliminary data.</text>
</comment>
<organism evidence="3">
    <name type="scientific">Sesamum radiatum</name>
    <name type="common">Black benniseed</name>
    <dbReference type="NCBI Taxonomy" id="300843"/>
    <lineage>
        <taxon>Eukaryota</taxon>
        <taxon>Viridiplantae</taxon>
        <taxon>Streptophyta</taxon>
        <taxon>Embryophyta</taxon>
        <taxon>Tracheophyta</taxon>
        <taxon>Spermatophyta</taxon>
        <taxon>Magnoliopsida</taxon>
        <taxon>eudicotyledons</taxon>
        <taxon>Gunneridae</taxon>
        <taxon>Pentapetalae</taxon>
        <taxon>asterids</taxon>
        <taxon>lamiids</taxon>
        <taxon>Lamiales</taxon>
        <taxon>Pedaliaceae</taxon>
        <taxon>Sesamum</taxon>
    </lineage>
</organism>
<dbReference type="PANTHER" id="PTHR33232">
    <property type="entry name" value="PROTEIN SIEVE ELEMENT OCCLUSION B-LIKE"/>
    <property type="match status" value="1"/>
</dbReference>
<protein>
    <submittedName>
        <fullName evidence="3">Protein SIEVE ELEMENT OCCLUSION B</fullName>
    </submittedName>
</protein>